<dbReference type="SUPFAM" id="SSF53474">
    <property type="entry name" value="alpha/beta-Hydrolases"/>
    <property type="match status" value="1"/>
</dbReference>
<dbReference type="PANTHER" id="PTHR43798:SF33">
    <property type="entry name" value="HYDROLASE, PUTATIVE (AFU_ORTHOLOGUE AFUA_2G14860)-RELATED"/>
    <property type="match status" value="1"/>
</dbReference>
<dbReference type="InterPro" id="IPR029058">
    <property type="entry name" value="AB_hydrolase_fold"/>
</dbReference>
<dbReference type="Gene3D" id="3.40.50.1820">
    <property type="entry name" value="alpha/beta hydrolase"/>
    <property type="match status" value="1"/>
</dbReference>
<dbReference type="GO" id="GO:0016787">
    <property type="term" value="F:hydrolase activity"/>
    <property type="evidence" value="ECO:0007669"/>
    <property type="project" value="UniProtKB-KW"/>
</dbReference>
<dbReference type="EMBL" id="BAAAEW010000011">
    <property type="protein sequence ID" value="GAA0750639.1"/>
    <property type="molecule type" value="Genomic_DNA"/>
</dbReference>
<evidence type="ECO:0000313" key="3">
    <source>
        <dbReference type="Proteomes" id="UP001500279"/>
    </source>
</evidence>
<sequence>MTAAYVPHRLAHSRYTTVRGLRHHVLAWGDPGLITPERPALVMGHGYMDVGASFQFVVDALAALEGPTRYILAHDWRGFGRTDTPASDSYWFPDYLGDLDALLAASELGLSADVPVDLLGHSMGGNIVMSYAGLRPTRIRRLVNLEGFGMPRSSPQDAPAKLTMWLEGLRSPRTLRPYASAAAVAERLRQTNPRLPLDKALWLATQWAEQGADGRWHLQADPAHKHPSALQYQADEVLACWRRITAPLLWIEGRDTEAPLWWGERYPHSEFEARLAVVPQVSAHALSDCGHMVHHDQPEAVAQLLQGFLAP</sequence>
<proteinExistence type="predicted"/>
<dbReference type="Pfam" id="PF00561">
    <property type="entry name" value="Abhydrolase_1"/>
    <property type="match status" value="1"/>
</dbReference>
<comment type="caution">
    <text evidence="2">The sequence shown here is derived from an EMBL/GenBank/DDBJ whole genome shotgun (WGS) entry which is preliminary data.</text>
</comment>
<reference evidence="2 3" key="1">
    <citation type="journal article" date="2019" name="Int. J. Syst. Evol. Microbiol.">
        <title>The Global Catalogue of Microorganisms (GCM) 10K type strain sequencing project: providing services to taxonomists for standard genome sequencing and annotation.</title>
        <authorList>
            <consortium name="The Broad Institute Genomics Platform"/>
            <consortium name="The Broad Institute Genome Sequencing Center for Infectious Disease"/>
            <person name="Wu L."/>
            <person name="Ma J."/>
        </authorList>
    </citation>
    <scope>NUCLEOTIDE SEQUENCE [LARGE SCALE GENOMIC DNA]</scope>
    <source>
        <strain evidence="2 3">JCM 15503</strain>
    </source>
</reference>
<gene>
    <name evidence="2" type="ORF">GCM10009107_22630</name>
</gene>
<keyword evidence="3" id="KW-1185">Reference proteome</keyword>
<dbReference type="PANTHER" id="PTHR43798">
    <property type="entry name" value="MONOACYLGLYCEROL LIPASE"/>
    <property type="match status" value="1"/>
</dbReference>
<keyword evidence="2" id="KW-0378">Hydrolase</keyword>
<dbReference type="Proteomes" id="UP001500279">
    <property type="component" value="Unassembled WGS sequence"/>
</dbReference>
<evidence type="ECO:0000313" key="2">
    <source>
        <dbReference type="EMBL" id="GAA0750639.1"/>
    </source>
</evidence>
<evidence type="ECO:0000259" key="1">
    <source>
        <dbReference type="Pfam" id="PF00561"/>
    </source>
</evidence>
<feature type="domain" description="AB hydrolase-1" evidence="1">
    <location>
        <begin position="39"/>
        <end position="297"/>
    </location>
</feature>
<name>A0ABN1JZV0_9BURK</name>
<protein>
    <submittedName>
        <fullName evidence="2">Alpha/beta hydrolase</fullName>
    </submittedName>
</protein>
<dbReference type="PRINTS" id="PR00111">
    <property type="entry name" value="ABHYDROLASE"/>
</dbReference>
<dbReference type="RefSeq" id="WP_231012033.1">
    <property type="nucleotide sequence ID" value="NZ_BAAAEW010000011.1"/>
</dbReference>
<organism evidence="2 3">
    <name type="scientific">Ideonella azotifigens</name>
    <dbReference type="NCBI Taxonomy" id="513160"/>
    <lineage>
        <taxon>Bacteria</taxon>
        <taxon>Pseudomonadati</taxon>
        <taxon>Pseudomonadota</taxon>
        <taxon>Betaproteobacteria</taxon>
        <taxon>Burkholderiales</taxon>
        <taxon>Sphaerotilaceae</taxon>
        <taxon>Ideonella</taxon>
    </lineage>
</organism>
<dbReference type="InterPro" id="IPR000639">
    <property type="entry name" value="Epox_hydrolase-like"/>
</dbReference>
<dbReference type="InterPro" id="IPR050266">
    <property type="entry name" value="AB_hydrolase_sf"/>
</dbReference>
<dbReference type="InterPro" id="IPR000073">
    <property type="entry name" value="AB_hydrolase_1"/>
</dbReference>
<dbReference type="PRINTS" id="PR00412">
    <property type="entry name" value="EPOXHYDRLASE"/>
</dbReference>
<accession>A0ABN1JZV0</accession>